<dbReference type="Proteomes" id="UP000320239">
    <property type="component" value="Unassembled WGS sequence"/>
</dbReference>
<evidence type="ECO:0008006" key="3">
    <source>
        <dbReference type="Google" id="ProtNLM"/>
    </source>
</evidence>
<proteinExistence type="predicted"/>
<reference evidence="1 2" key="1">
    <citation type="submission" date="2019-06" db="EMBL/GenBank/DDBJ databases">
        <title>Sequencing the genomes of 1000 actinobacteria strains.</title>
        <authorList>
            <person name="Klenk H.-P."/>
        </authorList>
    </citation>
    <scope>NUCLEOTIDE SEQUENCE [LARGE SCALE GENOMIC DNA]</scope>
    <source>
        <strain evidence="1 2">DSM 43866</strain>
    </source>
</reference>
<dbReference type="AlphaFoldDB" id="A0A561WAV8"/>
<dbReference type="RefSeq" id="WP_203723729.1">
    <property type="nucleotide sequence ID" value="NZ_BOMX01000113.1"/>
</dbReference>
<sequence>MSYLNPHTHRLDYSKSIADMTTEVRAVNVEKGWRDETKTFGDYIALLHSELSEALEAYRDHRLTDATCQATPAHAAARPPKPEGVGSEFADVLIRLLDACDVYGIDLAAEYERKLAYNRTRPYQHGGRTVSDGAPGAGA</sequence>
<gene>
    <name evidence="1" type="ORF">FHX34_103526</name>
</gene>
<comment type="caution">
    <text evidence="1">The sequence shown here is derived from an EMBL/GenBank/DDBJ whole genome shotgun (WGS) entry which is preliminary data.</text>
</comment>
<dbReference type="EMBL" id="VIWY01000003">
    <property type="protein sequence ID" value="TWG20997.1"/>
    <property type="molecule type" value="Genomic_DNA"/>
</dbReference>
<name>A0A561WAV8_ACTTI</name>
<organism evidence="1 2">
    <name type="scientific">Actinoplanes teichomyceticus</name>
    <dbReference type="NCBI Taxonomy" id="1867"/>
    <lineage>
        <taxon>Bacteria</taxon>
        <taxon>Bacillati</taxon>
        <taxon>Actinomycetota</taxon>
        <taxon>Actinomycetes</taxon>
        <taxon>Micromonosporales</taxon>
        <taxon>Micromonosporaceae</taxon>
        <taxon>Actinoplanes</taxon>
    </lineage>
</organism>
<dbReference type="CDD" id="cd11542">
    <property type="entry name" value="NTP-PPase_u5"/>
    <property type="match status" value="1"/>
</dbReference>
<dbReference type="SUPFAM" id="SSF101386">
    <property type="entry name" value="all-alpha NTP pyrophosphatases"/>
    <property type="match status" value="1"/>
</dbReference>
<protein>
    <recommendedName>
        <fullName evidence="3">NTP pyrophosphatase (Non-canonical NTP hydrolase)</fullName>
    </recommendedName>
</protein>
<keyword evidence="2" id="KW-1185">Reference proteome</keyword>
<evidence type="ECO:0000313" key="1">
    <source>
        <dbReference type="EMBL" id="TWG20997.1"/>
    </source>
</evidence>
<evidence type="ECO:0000313" key="2">
    <source>
        <dbReference type="Proteomes" id="UP000320239"/>
    </source>
</evidence>
<accession>A0A561WAV8</accession>
<dbReference type="Gene3D" id="1.10.287.1080">
    <property type="entry name" value="MazG-like"/>
    <property type="match status" value="1"/>
</dbReference>